<reference evidence="2" key="1">
    <citation type="submission" date="2013-10" db="EMBL/GenBank/DDBJ databases">
        <title>Genomic analysis of the causative agents of coccidiosis in chickens.</title>
        <authorList>
            <person name="Reid A.J."/>
            <person name="Blake D."/>
            <person name="Billington K."/>
            <person name="Browne H."/>
            <person name="Dunn M."/>
            <person name="Hung S."/>
            <person name="Kawahara F."/>
            <person name="Miranda-Saavedra D."/>
            <person name="Mourier T."/>
            <person name="Nagra H."/>
            <person name="Otto T.D."/>
            <person name="Rawlings N."/>
            <person name="Sanchez A."/>
            <person name="Sanders M."/>
            <person name="Subramaniam C."/>
            <person name="Tay Y."/>
            <person name="Dear P."/>
            <person name="Doerig C."/>
            <person name="Gruber A."/>
            <person name="Parkinson J."/>
            <person name="Shirley M."/>
            <person name="Wan K.L."/>
            <person name="Berriman M."/>
            <person name="Tomley F."/>
            <person name="Pain A."/>
        </authorList>
    </citation>
    <scope>NUCLEOTIDE SEQUENCE [LARGE SCALE GENOMIC DNA]</scope>
    <source>
        <strain evidence="2">Houghton</strain>
    </source>
</reference>
<evidence type="ECO:0000256" key="1">
    <source>
        <dbReference type="SAM" id="MobiDB-lite"/>
    </source>
</evidence>
<feature type="region of interest" description="Disordered" evidence="1">
    <location>
        <begin position="430"/>
        <end position="456"/>
    </location>
</feature>
<feature type="region of interest" description="Disordered" evidence="1">
    <location>
        <begin position="44"/>
        <end position="85"/>
    </location>
</feature>
<dbReference type="InterPro" id="IPR015915">
    <property type="entry name" value="Kelch-typ_b-propeller"/>
</dbReference>
<organism evidence="2 3">
    <name type="scientific">Eimeria tenella</name>
    <name type="common">Coccidian parasite</name>
    <dbReference type="NCBI Taxonomy" id="5802"/>
    <lineage>
        <taxon>Eukaryota</taxon>
        <taxon>Sar</taxon>
        <taxon>Alveolata</taxon>
        <taxon>Apicomplexa</taxon>
        <taxon>Conoidasida</taxon>
        <taxon>Coccidia</taxon>
        <taxon>Eucoccidiorida</taxon>
        <taxon>Eimeriorina</taxon>
        <taxon>Eimeriidae</taxon>
        <taxon>Eimeria</taxon>
    </lineage>
</organism>
<dbReference type="OMA" id="WLLDIFD"/>
<accession>U6L052</accession>
<feature type="compositionally biased region" description="Low complexity" evidence="1">
    <location>
        <begin position="430"/>
        <end position="440"/>
    </location>
</feature>
<evidence type="ECO:0000313" key="3">
    <source>
        <dbReference type="Proteomes" id="UP000030747"/>
    </source>
</evidence>
<feature type="compositionally biased region" description="Low complexity" evidence="1">
    <location>
        <begin position="1019"/>
        <end position="1035"/>
    </location>
</feature>
<feature type="region of interest" description="Disordered" evidence="1">
    <location>
        <begin position="115"/>
        <end position="167"/>
    </location>
</feature>
<evidence type="ECO:0000313" key="2">
    <source>
        <dbReference type="EMBL" id="CDJ43581.1"/>
    </source>
</evidence>
<dbReference type="OrthoDB" id="346715at2759"/>
<dbReference type="GeneID" id="25255204"/>
<feature type="region of interest" description="Disordered" evidence="1">
    <location>
        <begin position="999"/>
        <end position="1041"/>
    </location>
</feature>
<sequence>MSGCMEVDYAGADGSTAGDAVGAEAQKYGVGLIATATAVPPVTIPPAAPVDNDEVYSKERPAAEGDASEPVLQEQGQHQHQQQRLSPVRLHHPLPRVGHTICPFNLPAKVTPLQMQGKQEQQQQKHQTQRLRHMWEQREQQRHQQLQASTHSSVKLDDINSNKNGSSDTVEGLWVRSLVRTVMVGGCSADAATAAAAAEPNIYKAVESTAVVPGDAFLGFTAAEAAASLRQTPFLLLQQAVNAAAARKQQQAMTFPATDLPFSAAEAEGRRGTAAGEALDRHWLETYILRLSSAGSRCWLWWRLHLSDVPGGPGASTDCAGAAAAVSPECRVHHAAASVSAERQCSAVAVFGGRKADGAFADNELYLLEVTALLSLDLPLYILGELLYLALSDATRAEGPAATVETAATGAGTVPTMPATEAARRTAITTASDAPSAAATHVDSKEDAGRHSGGSNNCSVPPLLRWRVPLCVGRKPSARLGHSLVYAEPHLILYGGKDERGQLLSDVWLLDIFDWRQVHRPASGGTVAAATAAASVGVSTSTLAGEVSSVGARAVEATEASNISLCWVCLDLSASPLKPPGRFLHSCSVFFKTTGDGSCCIVVAGGWTSIVLPRARLYALHRDAKGHWRHCLLPVRVTNAADQRFMHASVCAGSSLLLCGGLQIRPSAPPCAVSSPIVSHDALSHRSLSFPHANISALVGHQAWQVGGWIFCFGGFKVNDDEKGPLNPVPMNRLVFFDACDLLPNTSSEPLLAIRYETHLHLQRRAAASEVSSRQLRPKVSHDPAGAAGDPQSCWDAESSGSSSIEHHQAAVEACNSNSSSPMFSRQATQTPCTTDKWVSAAVAATTATGVASGTAALAPHGPVSAEMFTAYKDSKRPCSRPWSFAASSLSEQPPQSETARAGVAVSFTSTGNAAHDTVACPAVSLRSQVDGQGKGISGMAGPPTGSGNAAMHTAVATVAVSTASNVAPQQSEALTCTPRRHRRVAALQALESFKLLPDTSASEPSGAVASTEVPTVPEAATAAATETATTSSRASAEKLI</sequence>
<dbReference type="AlphaFoldDB" id="U6L052"/>
<dbReference type="Proteomes" id="UP000030747">
    <property type="component" value="Unassembled WGS sequence"/>
</dbReference>
<evidence type="ECO:0008006" key="4">
    <source>
        <dbReference type="Google" id="ProtNLM"/>
    </source>
</evidence>
<feature type="compositionally biased region" description="Low complexity" evidence="1">
    <location>
        <begin position="115"/>
        <end position="126"/>
    </location>
</feature>
<feature type="compositionally biased region" description="Low complexity" evidence="1">
    <location>
        <begin position="73"/>
        <end position="83"/>
    </location>
</feature>
<dbReference type="PANTHER" id="PTHR23244:SF471">
    <property type="entry name" value="GUANINE NUCLEOTIDE-BINDING PROTEIN SUBUNIT BETA 1-RELATED"/>
    <property type="match status" value="1"/>
</dbReference>
<dbReference type="EMBL" id="HG675885">
    <property type="protein sequence ID" value="CDJ43581.1"/>
    <property type="molecule type" value="Genomic_DNA"/>
</dbReference>
<dbReference type="SUPFAM" id="SSF117281">
    <property type="entry name" value="Kelch motif"/>
    <property type="match status" value="1"/>
</dbReference>
<dbReference type="Gene3D" id="2.120.10.80">
    <property type="entry name" value="Kelch-type beta propeller"/>
    <property type="match status" value="1"/>
</dbReference>
<reference evidence="2" key="2">
    <citation type="submission" date="2013-10" db="EMBL/GenBank/DDBJ databases">
        <authorList>
            <person name="Aslett M."/>
        </authorList>
    </citation>
    <scope>NUCLEOTIDE SEQUENCE [LARGE SCALE GENOMIC DNA]</scope>
    <source>
        <strain evidence="2">Houghton</strain>
    </source>
</reference>
<dbReference type="PANTHER" id="PTHR23244">
    <property type="entry name" value="KELCH REPEAT DOMAIN"/>
    <property type="match status" value="1"/>
</dbReference>
<dbReference type="RefSeq" id="XP_013234331.1">
    <property type="nucleotide sequence ID" value="XM_013378877.1"/>
</dbReference>
<keyword evidence="3" id="KW-1185">Reference proteome</keyword>
<proteinExistence type="predicted"/>
<gene>
    <name evidence="2" type="ORF">ETH_00030625</name>
</gene>
<feature type="region of interest" description="Disordered" evidence="1">
    <location>
        <begin position="771"/>
        <end position="812"/>
    </location>
</feature>
<name>U6L052_EIMTE</name>
<protein>
    <recommendedName>
        <fullName evidence="4">Kelch motif domain-containing protein</fullName>
    </recommendedName>
</protein>
<feature type="compositionally biased region" description="Basic and acidic residues" evidence="1">
    <location>
        <begin position="133"/>
        <end position="142"/>
    </location>
</feature>
<dbReference type="VEuPathDB" id="ToxoDB:ETH2_0501200"/>
<dbReference type="VEuPathDB" id="ToxoDB:ETH_00030625"/>